<comment type="similarity">
    <text evidence="1 5">Belongs to the peptidase S41A family.</text>
</comment>
<dbReference type="NCBIfam" id="TIGR00225">
    <property type="entry name" value="prc"/>
    <property type="match status" value="1"/>
</dbReference>
<accession>A0A0B4XJH7</accession>
<evidence type="ECO:0000256" key="5">
    <source>
        <dbReference type="RuleBase" id="RU004404"/>
    </source>
</evidence>
<name>A0A0B4XJH7_9GAMM</name>
<evidence type="ECO:0000256" key="2">
    <source>
        <dbReference type="ARBA" id="ARBA00022670"/>
    </source>
</evidence>
<dbReference type="InterPro" id="IPR005151">
    <property type="entry name" value="Tail-specific_protease"/>
</dbReference>
<dbReference type="InterPro" id="IPR001478">
    <property type="entry name" value="PDZ"/>
</dbReference>
<dbReference type="Pfam" id="PF03572">
    <property type="entry name" value="Peptidase_S41"/>
    <property type="match status" value="1"/>
</dbReference>
<feature type="domain" description="PDZ" evidence="8">
    <location>
        <begin position="84"/>
        <end position="152"/>
    </location>
</feature>
<keyword evidence="4 5" id="KW-0720">Serine protease</keyword>
<evidence type="ECO:0000256" key="6">
    <source>
        <dbReference type="SAM" id="MobiDB-lite"/>
    </source>
</evidence>
<keyword evidence="7" id="KW-0732">Signal</keyword>
<evidence type="ECO:0000256" key="7">
    <source>
        <dbReference type="SAM" id="SignalP"/>
    </source>
</evidence>
<dbReference type="KEGG" id="apac:S7S_01470"/>
<proteinExistence type="inferred from homology"/>
<dbReference type="FunFam" id="2.30.42.10:FF:000063">
    <property type="entry name" value="Peptidase, S41 family"/>
    <property type="match status" value="1"/>
</dbReference>
<dbReference type="InterPro" id="IPR055210">
    <property type="entry name" value="CtpA/B_N"/>
</dbReference>
<dbReference type="PANTHER" id="PTHR32060">
    <property type="entry name" value="TAIL-SPECIFIC PROTEASE"/>
    <property type="match status" value="1"/>
</dbReference>
<dbReference type="CDD" id="cd06782">
    <property type="entry name" value="cpPDZ_CPP-like"/>
    <property type="match status" value="1"/>
</dbReference>
<feature type="region of interest" description="Disordered" evidence="6">
    <location>
        <begin position="375"/>
        <end position="397"/>
    </location>
</feature>
<evidence type="ECO:0000313" key="10">
    <source>
        <dbReference type="Proteomes" id="UP000006764"/>
    </source>
</evidence>
<sequence length="422" mass="46201">MKRFLCLATLALALPVHASNPGLDAMARQQDIPVTELRVFAEVMERIRSAYVEEIDDRTLLEAAIRGMLLDLDPHSAYLTPNEFDDLQVSTSGEFGGVGMEVTMEDGFVTVVTPLDDTPASRAGIQASDIILKIDDTFVKGMTLNEAVELLRGEIGTDVELSVMRDGEDKPRTVTLTRDRIRIQSVRSERLEDSYGYVRVTQFQNNTGRDVQRAIERIRQEQPALKGLVLDLRNNPGGVLGGAVQVADLFLDDGLIVYTQGRDAESRINYGASRGDVIDGLPLVVLVNGGSASASEIVAGALQDHTRAVVVGRRTFGKGSVQTVLPLHEDRALKLTTARYYTPNGRSIQADGIHPDITVNVARVELMETREGIREADLPHHLASGDTPQEGNAPDDLASRDYDLYQALSILKGIHLSRQRAH</sequence>
<dbReference type="FunFam" id="3.90.226.10:FF:000029">
    <property type="entry name" value="Peptidase, S41 family"/>
    <property type="match status" value="1"/>
</dbReference>
<feature type="chain" id="PRO_5002111934" evidence="7">
    <location>
        <begin position="19"/>
        <end position="422"/>
    </location>
</feature>
<dbReference type="HOGENOM" id="CLU_017295_1_1_6"/>
<dbReference type="GO" id="GO:0007165">
    <property type="term" value="P:signal transduction"/>
    <property type="evidence" value="ECO:0007669"/>
    <property type="project" value="TreeGrafter"/>
</dbReference>
<evidence type="ECO:0000313" key="9">
    <source>
        <dbReference type="EMBL" id="AJD46718.1"/>
    </source>
</evidence>
<dbReference type="InterPro" id="IPR004447">
    <property type="entry name" value="Peptidase_S41A"/>
</dbReference>
<dbReference type="CDD" id="cd07560">
    <property type="entry name" value="Peptidase_S41_CPP"/>
    <property type="match status" value="1"/>
</dbReference>
<dbReference type="SUPFAM" id="SSF52096">
    <property type="entry name" value="ClpP/crotonase"/>
    <property type="match status" value="1"/>
</dbReference>
<dbReference type="GO" id="GO:0006508">
    <property type="term" value="P:proteolysis"/>
    <property type="evidence" value="ECO:0007669"/>
    <property type="project" value="UniProtKB-KW"/>
</dbReference>
<dbReference type="Gene3D" id="3.30.750.44">
    <property type="match status" value="1"/>
</dbReference>
<organism evidence="9 10">
    <name type="scientific">Isoalcanivorax pacificus W11-5</name>
    <dbReference type="NCBI Taxonomy" id="391936"/>
    <lineage>
        <taxon>Bacteria</taxon>
        <taxon>Pseudomonadati</taxon>
        <taxon>Pseudomonadota</taxon>
        <taxon>Gammaproteobacteria</taxon>
        <taxon>Oceanospirillales</taxon>
        <taxon>Alcanivoracaceae</taxon>
        <taxon>Isoalcanivorax</taxon>
    </lineage>
</organism>
<feature type="signal peptide" evidence="7">
    <location>
        <begin position="1"/>
        <end position="18"/>
    </location>
</feature>
<protein>
    <submittedName>
        <fullName evidence="9">Carboxyl-terminal protease</fullName>
    </submittedName>
</protein>
<dbReference type="SUPFAM" id="SSF50156">
    <property type="entry name" value="PDZ domain-like"/>
    <property type="match status" value="1"/>
</dbReference>
<reference evidence="9 10" key="1">
    <citation type="journal article" date="2012" name="J. Bacteriol.">
        <title>Genome sequence of an alkane-degrading bacterium, Alcanivorax pacificus type strain W11-5, isolated from deep sea sediment.</title>
        <authorList>
            <person name="Lai Q."/>
            <person name="Shao Z."/>
        </authorList>
    </citation>
    <scope>NUCLEOTIDE SEQUENCE [LARGE SCALE GENOMIC DNA]</scope>
    <source>
        <strain evidence="9 10">W11-5</strain>
    </source>
</reference>
<gene>
    <name evidence="9" type="ORF">S7S_01470</name>
</gene>
<dbReference type="OrthoDB" id="9812068at2"/>
<dbReference type="SMART" id="SM00245">
    <property type="entry name" value="TSPc"/>
    <property type="match status" value="1"/>
</dbReference>
<dbReference type="Pfam" id="PF13180">
    <property type="entry name" value="PDZ_2"/>
    <property type="match status" value="1"/>
</dbReference>
<keyword evidence="3 5" id="KW-0378">Hydrolase</keyword>
<dbReference type="Pfam" id="PF22694">
    <property type="entry name" value="CtpB_N-like"/>
    <property type="match status" value="1"/>
</dbReference>
<dbReference type="Gene3D" id="2.30.42.10">
    <property type="match status" value="1"/>
</dbReference>
<dbReference type="PROSITE" id="PS50106">
    <property type="entry name" value="PDZ"/>
    <property type="match status" value="1"/>
</dbReference>
<dbReference type="STRING" id="391936.S7S_01470"/>
<dbReference type="RefSeq" id="WP_008736286.1">
    <property type="nucleotide sequence ID" value="NZ_CP004387.1"/>
</dbReference>
<evidence type="ECO:0000256" key="3">
    <source>
        <dbReference type="ARBA" id="ARBA00022801"/>
    </source>
</evidence>
<evidence type="ECO:0000256" key="1">
    <source>
        <dbReference type="ARBA" id="ARBA00009179"/>
    </source>
</evidence>
<dbReference type="EMBL" id="CP004387">
    <property type="protein sequence ID" value="AJD46718.1"/>
    <property type="molecule type" value="Genomic_DNA"/>
</dbReference>
<dbReference type="GO" id="GO:0004175">
    <property type="term" value="F:endopeptidase activity"/>
    <property type="evidence" value="ECO:0007669"/>
    <property type="project" value="TreeGrafter"/>
</dbReference>
<keyword evidence="10" id="KW-1185">Reference proteome</keyword>
<dbReference type="GO" id="GO:0008236">
    <property type="term" value="F:serine-type peptidase activity"/>
    <property type="evidence" value="ECO:0007669"/>
    <property type="project" value="UniProtKB-KW"/>
</dbReference>
<dbReference type="AlphaFoldDB" id="A0A0B4XJH7"/>
<dbReference type="SMART" id="SM00228">
    <property type="entry name" value="PDZ"/>
    <property type="match status" value="1"/>
</dbReference>
<dbReference type="InterPro" id="IPR036034">
    <property type="entry name" value="PDZ_sf"/>
</dbReference>
<dbReference type="GO" id="GO:0030288">
    <property type="term" value="C:outer membrane-bounded periplasmic space"/>
    <property type="evidence" value="ECO:0007669"/>
    <property type="project" value="TreeGrafter"/>
</dbReference>
<dbReference type="Proteomes" id="UP000006764">
    <property type="component" value="Chromosome"/>
</dbReference>
<dbReference type="PANTHER" id="PTHR32060:SF30">
    <property type="entry name" value="CARBOXY-TERMINAL PROCESSING PROTEASE CTPA"/>
    <property type="match status" value="1"/>
</dbReference>
<keyword evidence="2 5" id="KW-0645">Protease</keyword>
<dbReference type="MEROPS" id="S41.004"/>
<evidence type="ECO:0000256" key="4">
    <source>
        <dbReference type="ARBA" id="ARBA00022825"/>
    </source>
</evidence>
<dbReference type="Gene3D" id="3.90.226.10">
    <property type="entry name" value="2-enoyl-CoA Hydratase, Chain A, domain 1"/>
    <property type="match status" value="1"/>
</dbReference>
<evidence type="ECO:0000259" key="8">
    <source>
        <dbReference type="PROSITE" id="PS50106"/>
    </source>
</evidence>
<dbReference type="InterPro" id="IPR029045">
    <property type="entry name" value="ClpP/crotonase-like_dom_sf"/>
</dbReference>